<dbReference type="EMBL" id="MT143169">
    <property type="protein sequence ID" value="QJA93684.1"/>
    <property type="molecule type" value="Genomic_DNA"/>
</dbReference>
<dbReference type="SUPFAM" id="SSF54001">
    <property type="entry name" value="Cysteine proteinases"/>
    <property type="match status" value="1"/>
</dbReference>
<dbReference type="Gene3D" id="3.90.1720.10">
    <property type="entry name" value="endopeptidase domain like (from Nostoc punctiforme)"/>
    <property type="match status" value="1"/>
</dbReference>
<proteinExistence type="predicted"/>
<dbReference type="AlphaFoldDB" id="A0A6M3LK72"/>
<reference evidence="1" key="1">
    <citation type="submission" date="2020-03" db="EMBL/GenBank/DDBJ databases">
        <title>The deep terrestrial virosphere.</title>
        <authorList>
            <person name="Holmfeldt K."/>
            <person name="Nilsson E."/>
            <person name="Simone D."/>
            <person name="Lopez-Fernandez M."/>
            <person name="Wu X."/>
            <person name="de Brujin I."/>
            <person name="Lundin D."/>
            <person name="Andersson A."/>
            <person name="Bertilsson S."/>
            <person name="Dopson M."/>
        </authorList>
    </citation>
    <scope>NUCLEOTIDE SEQUENCE</scope>
    <source>
        <strain evidence="1">MM415B04142</strain>
    </source>
</reference>
<protein>
    <submittedName>
        <fullName evidence="1">Putative peptidase</fullName>
    </submittedName>
</protein>
<name>A0A6M3LK72_9ZZZZ</name>
<accession>A0A6M3LK72</accession>
<organism evidence="1">
    <name type="scientific">viral metagenome</name>
    <dbReference type="NCBI Taxonomy" id="1070528"/>
    <lineage>
        <taxon>unclassified sequences</taxon>
        <taxon>metagenomes</taxon>
        <taxon>organismal metagenomes</taxon>
    </lineage>
</organism>
<gene>
    <name evidence="1" type="ORF">MM415B04142_0004</name>
</gene>
<dbReference type="InterPro" id="IPR038765">
    <property type="entry name" value="Papain-like_cys_pep_sf"/>
</dbReference>
<sequence length="209" mass="24751">MIIPYNQARHLIKDADILLFKGGKFPSIGWWIAKYSQSPYSHVGLAYWKNDRLYCLEFREFKGARQYPLSQYVSEYPGRIDVFRSCERIEVPVLVNNQDTPIYCSYKVYNFTQVTAKKIIKHALELIEKNENYGYHLIWRMAKGHIPFLRLFDSVKYDDENGTLYVCSTLITKTFRKYFVDPVDFLSDEYTTPGNIARSVMFRRLFTIE</sequence>
<evidence type="ECO:0000313" key="1">
    <source>
        <dbReference type="EMBL" id="QJA93684.1"/>
    </source>
</evidence>